<dbReference type="GO" id="GO:0005524">
    <property type="term" value="F:ATP binding"/>
    <property type="evidence" value="ECO:0007669"/>
    <property type="project" value="UniProtKB-KW"/>
</dbReference>
<reference evidence="12 13" key="1">
    <citation type="submission" date="2024-02" db="EMBL/GenBank/DDBJ databases">
        <title>Chromosome-scale genome assembly of the rough periwinkle Littorina saxatilis.</title>
        <authorList>
            <person name="De Jode A."/>
            <person name="Faria R."/>
            <person name="Formenti G."/>
            <person name="Sims Y."/>
            <person name="Smith T.P."/>
            <person name="Tracey A."/>
            <person name="Wood J.M.D."/>
            <person name="Zagrodzka Z.B."/>
            <person name="Johannesson K."/>
            <person name="Butlin R.K."/>
            <person name="Leder E.H."/>
        </authorList>
    </citation>
    <scope>NUCLEOTIDE SEQUENCE [LARGE SCALE GENOMIC DNA]</scope>
    <source>
        <strain evidence="12">Snail1</strain>
        <tissue evidence="12">Muscle</tissue>
    </source>
</reference>
<comment type="similarity">
    <text evidence="1">Belongs to the protein kinase superfamily. NEK Ser/Thr protein kinase family. NIMA subfamily.</text>
</comment>
<keyword evidence="5" id="KW-0547">Nucleotide-binding</keyword>
<feature type="region of interest" description="Disordered" evidence="10">
    <location>
        <begin position="288"/>
        <end position="406"/>
    </location>
</feature>
<dbReference type="InterPro" id="IPR011009">
    <property type="entry name" value="Kinase-like_dom_sf"/>
</dbReference>
<dbReference type="InterPro" id="IPR008271">
    <property type="entry name" value="Ser/Thr_kinase_AS"/>
</dbReference>
<dbReference type="CDD" id="cd08215">
    <property type="entry name" value="STKc_Nek"/>
    <property type="match status" value="1"/>
</dbReference>
<evidence type="ECO:0000256" key="8">
    <source>
        <dbReference type="ARBA" id="ARBA00047899"/>
    </source>
</evidence>
<dbReference type="PROSITE" id="PS50011">
    <property type="entry name" value="PROTEIN_KINASE_DOM"/>
    <property type="match status" value="1"/>
</dbReference>
<dbReference type="Pfam" id="PF00069">
    <property type="entry name" value="Pkinase"/>
    <property type="match status" value="1"/>
</dbReference>
<dbReference type="GO" id="GO:0004674">
    <property type="term" value="F:protein serine/threonine kinase activity"/>
    <property type="evidence" value="ECO:0007669"/>
    <property type="project" value="UniProtKB-KW"/>
</dbReference>
<dbReference type="EMBL" id="JBAMIC010000012">
    <property type="protein sequence ID" value="KAK7099445.1"/>
    <property type="molecule type" value="Genomic_DNA"/>
</dbReference>
<comment type="catalytic activity">
    <reaction evidence="9">
        <text>L-seryl-[protein] + ATP = O-phospho-L-seryl-[protein] + ADP + H(+)</text>
        <dbReference type="Rhea" id="RHEA:17989"/>
        <dbReference type="Rhea" id="RHEA-COMP:9863"/>
        <dbReference type="Rhea" id="RHEA-COMP:11604"/>
        <dbReference type="ChEBI" id="CHEBI:15378"/>
        <dbReference type="ChEBI" id="CHEBI:29999"/>
        <dbReference type="ChEBI" id="CHEBI:30616"/>
        <dbReference type="ChEBI" id="CHEBI:83421"/>
        <dbReference type="ChEBI" id="CHEBI:456216"/>
        <dbReference type="EC" id="2.7.11.1"/>
    </reaction>
</comment>
<evidence type="ECO:0000256" key="6">
    <source>
        <dbReference type="ARBA" id="ARBA00022777"/>
    </source>
</evidence>
<protein>
    <recommendedName>
        <fullName evidence="2">non-specific serine/threonine protein kinase</fullName>
        <ecNumber evidence="2">2.7.11.1</ecNumber>
    </recommendedName>
</protein>
<dbReference type="Gene3D" id="1.10.510.10">
    <property type="entry name" value="Transferase(Phosphotransferase) domain 1"/>
    <property type="match status" value="1"/>
</dbReference>
<evidence type="ECO:0000313" key="12">
    <source>
        <dbReference type="EMBL" id="KAK7099445.1"/>
    </source>
</evidence>
<dbReference type="SUPFAM" id="SSF56112">
    <property type="entry name" value="Protein kinase-like (PK-like)"/>
    <property type="match status" value="1"/>
</dbReference>
<evidence type="ECO:0000256" key="4">
    <source>
        <dbReference type="ARBA" id="ARBA00022679"/>
    </source>
</evidence>
<name>A0AAN9B947_9CAEN</name>
<evidence type="ECO:0000256" key="1">
    <source>
        <dbReference type="ARBA" id="ARBA00010886"/>
    </source>
</evidence>
<feature type="compositionally biased region" description="Acidic residues" evidence="10">
    <location>
        <begin position="364"/>
        <end position="380"/>
    </location>
</feature>
<keyword evidence="13" id="KW-1185">Reference proteome</keyword>
<dbReference type="Proteomes" id="UP001374579">
    <property type="component" value="Unassembled WGS sequence"/>
</dbReference>
<dbReference type="SMART" id="SM00220">
    <property type="entry name" value="S_TKc"/>
    <property type="match status" value="1"/>
</dbReference>
<dbReference type="InterPro" id="IPR000719">
    <property type="entry name" value="Prot_kinase_dom"/>
</dbReference>
<evidence type="ECO:0000256" key="5">
    <source>
        <dbReference type="ARBA" id="ARBA00022741"/>
    </source>
</evidence>
<dbReference type="PROSITE" id="PS00108">
    <property type="entry name" value="PROTEIN_KINASE_ST"/>
    <property type="match status" value="1"/>
</dbReference>
<evidence type="ECO:0000256" key="7">
    <source>
        <dbReference type="ARBA" id="ARBA00022840"/>
    </source>
</evidence>
<feature type="compositionally biased region" description="Acidic residues" evidence="10">
    <location>
        <begin position="392"/>
        <end position="406"/>
    </location>
</feature>
<keyword evidence="3" id="KW-0723">Serine/threonine-protein kinase</keyword>
<dbReference type="PANTHER" id="PTHR44899">
    <property type="entry name" value="CAMK FAMILY PROTEIN KINASE"/>
    <property type="match status" value="1"/>
</dbReference>
<evidence type="ECO:0000256" key="10">
    <source>
        <dbReference type="SAM" id="MobiDB-lite"/>
    </source>
</evidence>
<sequence length="496" mass="55470">MEQYETVERIGIGACGAVYLVRHVQSKRRFAMKKIEIDERRKTRTQQAVLKEASILSGLKHPNIVAFHDSFRHSDEQHVCIIQDYCDGGSLSDRIQEALSKNTTLPEKQIMQWFIQIVMAVQFIHSKRVLHRDLKSENVFLTKNNVVKVGDFGISKMLDSTIDHAKTVVGTPSYLSPELCQDIPYNSKSDIWALGCLLYEMCALHPPFDGNSLISLFFKIIKAEYEPVSSDYSEGVHDIITKILVKAPEDRPSASAILNMPFIKEHLSFLIEATESLKKLRSANTSMVQGSLDSSGDNSPLKFSSASPRISRKKADAANKLKCSPLAQQLLMPPETDLPSFRENMAAGAPKSKAEDAPDGNLDYSDDFDESSDSEIEEDIQAEKGPGSGATSEEEAQYADDFEEYDSAEELEEMLMQAREAQVLEPADDYFEDNAEDLDDMAETLTENTFITSRLMQSGKALEKKTNLTSDDGDRDFGASKEKSQARWKLQTFPNS</sequence>
<comment type="catalytic activity">
    <reaction evidence="8">
        <text>L-threonyl-[protein] + ATP = O-phospho-L-threonyl-[protein] + ADP + H(+)</text>
        <dbReference type="Rhea" id="RHEA:46608"/>
        <dbReference type="Rhea" id="RHEA-COMP:11060"/>
        <dbReference type="Rhea" id="RHEA-COMP:11605"/>
        <dbReference type="ChEBI" id="CHEBI:15378"/>
        <dbReference type="ChEBI" id="CHEBI:30013"/>
        <dbReference type="ChEBI" id="CHEBI:30616"/>
        <dbReference type="ChEBI" id="CHEBI:61977"/>
        <dbReference type="ChEBI" id="CHEBI:456216"/>
        <dbReference type="EC" id="2.7.11.1"/>
    </reaction>
</comment>
<evidence type="ECO:0000256" key="3">
    <source>
        <dbReference type="ARBA" id="ARBA00022527"/>
    </source>
</evidence>
<evidence type="ECO:0000256" key="2">
    <source>
        <dbReference type="ARBA" id="ARBA00012513"/>
    </source>
</evidence>
<evidence type="ECO:0000256" key="9">
    <source>
        <dbReference type="ARBA" id="ARBA00048679"/>
    </source>
</evidence>
<dbReference type="FunFam" id="1.10.510.10:FF:000172">
    <property type="entry name" value="serine/threonine-protein kinase Nek1 isoform X1"/>
    <property type="match status" value="1"/>
</dbReference>
<organism evidence="12 13">
    <name type="scientific">Littorina saxatilis</name>
    <dbReference type="NCBI Taxonomy" id="31220"/>
    <lineage>
        <taxon>Eukaryota</taxon>
        <taxon>Metazoa</taxon>
        <taxon>Spiralia</taxon>
        <taxon>Lophotrochozoa</taxon>
        <taxon>Mollusca</taxon>
        <taxon>Gastropoda</taxon>
        <taxon>Caenogastropoda</taxon>
        <taxon>Littorinimorpha</taxon>
        <taxon>Littorinoidea</taxon>
        <taxon>Littorinidae</taxon>
        <taxon>Littorina</taxon>
    </lineage>
</organism>
<evidence type="ECO:0000259" key="11">
    <source>
        <dbReference type="PROSITE" id="PS50011"/>
    </source>
</evidence>
<feature type="compositionally biased region" description="Basic and acidic residues" evidence="10">
    <location>
        <begin position="475"/>
        <end position="485"/>
    </location>
</feature>
<accession>A0AAN9B947</accession>
<comment type="caution">
    <text evidence="12">The sequence shown here is derived from an EMBL/GenBank/DDBJ whole genome shotgun (WGS) entry which is preliminary data.</text>
</comment>
<dbReference type="AlphaFoldDB" id="A0AAN9B947"/>
<feature type="region of interest" description="Disordered" evidence="10">
    <location>
        <begin position="456"/>
        <end position="496"/>
    </location>
</feature>
<feature type="compositionally biased region" description="Polar residues" evidence="10">
    <location>
        <begin position="288"/>
        <end position="308"/>
    </location>
</feature>
<feature type="domain" description="Protein kinase" evidence="11">
    <location>
        <begin position="4"/>
        <end position="263"/>
    </location>
</feature>
<keyword evidence="4" id="KW-0808">Transferase</keyword>
<dbReference type="InterPro" id="IPR051131">
    <property type="entry name" value="NEK_Ser/Thr_kinase_NIMA"/>
</dbReference>
<dbReference type="PANTHER" id="PTHR44899:SF3">
    <property type="entry name" value="SERINE_THREONINE-PROTEIN KINASE NEK1"/>
    <property type="match status" value="1"/>
</dbReference>
<keyword evidence="6" id="KW-0418">Kinase</keyword>
<proteinExistence type="inferred from homology"/>
<keyword evidence="7" id="KW-0067">ATP-binding</keyword>
<gene>
    <name evidence="12" type="ORF">V1264_003585</name>
</gene>
<dbReference type="EC" id="2.7.11.1" evidence="2"/>
<evidence type="ECO:0000313" key="13">
    <source>
        <dbReference type="Proteomes" id="UP001374579"/>
    </source>
</evidence>